<dbReference type="InterPro" id="IPR044898">
    <property type="entry name" value="CDI_dom_sf"/>
</dbReference>
<evidence type="ECO:0000256" key="1">
    <source>
        <dbReference type="ARBA" id="ARBA00004642"/>
    </source>
</evidence>
<feature type="compositionally biased region" description="Basic and acidic residues" evidence="5">
    <location>
        <begin position="99"/>
        <end position="122"/>
    </location>
</feature>
<dbReference type="GO" id="GO:0051726">
    <property type="term" value="P:regulation of cell cycle"/>
    <property type="evidence" value="ECO:0007669"/>
    <property type="project" value="InterPro"/>
</dbReference>
<dbReference type="PANTHER" id="PTHR46776">
    <property type="entry name" value="CYCLIN-DEPENDENT KINASE INHIBITOR 4-RELATED"/>
    <property type="match status" value="1"/>
</dbReference>
<keyword evidence="3" id="KW-0649">Protein kinase inhibitor</keyword>
<protein>
    <recommendedName>
        <fullName evidence="6">Cyclin-dependent kinase inhibitor domain-containing protein</fullName>
    </recommendedName>
</protein>
<feature type="domain" description="Cyclin-dependent kinase inhibitor" evidence="6">
    <location>
        <begin position="149"/>
        <end position="192"/>
    </location>
</feature>
<reference evidence="7" key="1">
    <citation type="submission" date="2022-07" db="EMBL/GenBank/DDBJ databases">
        <authorList>
            <person name="Macas J."/>
            <person name="Novak P."/>
            <person name="Neumann P."/>
        </authorList>
    </citation>
    <scope>NUCLEOTIDE SEQUENCE</scope>
</reference>
<keyword evidence="8" id="KW-1185">Reference proteome</keyword>
<organism evidence="7 8">
    <name type="scientific">Cuscuta epithymum</name>
    <dbReference type="NCBI Taxonomy" id="186058"/>
    <lineage>
        <taxon>Eukaryota</taxon>
        <taxon>Viridiplantae</taxon>
        <taxon>Streptophyta</taxon>
        <taxon>Embryophyta</taxon>
        <taxon>Tracheophyta</taxon>
        <taxon>Spermatophyta</taxon>
        <taxon>Magnoliopsida</taxon>
        <taxon>eudicotyledons</taxon>
        <taxon>Gunneridae</taxon>
        <taxon>Pentapetalae</taxon>
        <taxon>asterids</taxon>
        <taxon>lamiids</taxon>
        <taxon>Solanales</taxon>
        <taxon>Convolvulaceae</taxon>
        <taxon>Cuscuteae</taxon>
        <taxon>Cuscuta</taxon>
        <taxon>Cuscuta subgen. Cuscuta</taxon>
    </lineage>
</organism>
<evidence type="ECO:0000256" key="2">
    <source>
        <dbReference type="ARBA" id="ARBA00010274"/>
    </source>
</evidence>
<dbReference type="Pfam" id="PF02234">
    <property type="entry name" value="CDI"/>
    <property type="match status" value="1"/>
</dbReference>
<comment type="caution">
    <text evidence="7">The sequence shown here is derived from an EMBL/GenBank/DDBJ whole genome shotgun (WGS) entry which is preliminary data.</text>
</comment>
<dbReference type="InterPro" id="IPR044275">
    <property type="entry name" value="KRP"/>
</dbReference>
<dbReference type="InterPro" id="IPR003175">
    <property type="entry name" value="CDI_dom"/>
</dbReference>
<dbReference type="Gene3D" id="4.10.365.10">
    <property type="entry name" value="p27"/>
    <property type="match status" value="1"/>
</dbReference>
<sequence length="195" mass="22142">MKRDQEVTDGFGTRGKNWRKIAGGGEWKLSTALIQPKRRRKTPPAVTPRNAFSPSSSKSDHVHDMPCVCGYDRSELTQESVNLSDLDEEKDEGVTTSKRKFDETGKSVETPPLREYEEKQGELESTATLPEDEATSLDKNLTKSTPEKIPSGEELEAFFSVAERKIQKQFAEKYNFDIVEDKPLEGRYEWDPLQP</sequence>
<keyword evidence="4" id="KW-0131">Cell cycle</keyword>
<evidence type="ECO:0000313" key="7">
    <source>
        <dbReference type="EMBL" id="CAH9145517.1"/>
    </source>
</evidence>
<evidence type="ECO:0000259" key="6">
    <source>
        <dbReference type="Pfam" id="PF02234"/>
    </source>
</evidence>
<gene>
    <name evidence="7" type="ORF">CEPIT_LOCUS42278</name>
</gene>
<evidence type="ECO:0000313" key="8">
    <source>
        <dbReference type="Proteomes" id="UP001152523"/>
    </source>
</evidence>
<dbReference type="GO" id="GO:0004861">
    <property type="term" value="F:cyclin-dependent protein serine/threonine kinase inhibitor activity"/>
    <property type="evidence" value="ECO:0007669"/>
    <property type="project" value="InterPro"/>
</dbReference>
<evidence type="ECO:0000256" key="3">
    <source>
        <dbReference type="ARBA" id="ARBA00023013"/>
    </source>
</evidence>
<comment type="subcellular location">
    <subcellularLocation>
        <location evidence="1">Nucleus</location>
        <location evidence="1">Nucleoplasm</location>
    </subcellularLocation>
</comment>
<evidence type="ECO:0000256" key="5">
    <source>
        <dbReference type="SAM" id="MobiDB-lite"/>
    </source>
</evidence>
<dbReference type="Proteomes" id="UP001152523">
    <property type="component" value="Unassembled WGS sequence"/>
</dbReference>
<dbReference type="GO" id="GO:0005654">
    <property type="term" value="C:nucleoplasm"/>
    <property type="evidence" value="ECO:0007669"/>
    <property type="project" value="UniProtKB-SubCell"/>
</dbReference>
<feature type="region of interest" description="Disordered" evidence="5">
    <location>
        <begin position="80"/>
        <end position="149"/>
    </location>
</feature>
<dbReference type="EMBL" id="CAMAPF010001079">
    <property type="protein sequence ID" value="CAH9145517.1"/>
    <property type="molecule type" value="Genomic_DNA"/>
</dbReference>
<accession>A0AAV0GC74</accession>
<dbReference type="AlphaFoldDB" id="A0AAV0GC74"/>
<name>A0AAV0GC74_9ASTE</name>
<feature type="region of interest" description="Disordered" evidence="5">
    <location>
        <begin position="33"/>
        <end position="63"/>
    </location>
</feature>
<proteinExistence type="inferred from homology"/>
<evidence type="ECO:0000256" key="4">
    <source>
        <dbReference type="ARBA" id="ARBA00023306"/>
    </source>
</evidence>
<comment type="similarity">
    <text evidence="2">Belongs to the CDI family. ICK/KRP subfamily.</text>
</comment>